<dbReference type="EMBL" id="LK932905">
    <property type="protein sequence ID" value="CDT03370.1"/>
    <property type="molecule type" value="Genomic_DNA"/>
</dbReference>
<sequence>MVRMERRGKSSPAARRLVGYVNPTWSKTKIGIKSAARTLR</sequence>
<name>A0A069AQD9_CLODI</name>
<protein>
    <submittedName>
        <fullName evidence="1">Uncharacterized protein</fullName>
    </submittedName>
</protein>
<evidence type="ECO:0000313" key="1">
    <source>
        <dbReference type="EMBL" id="CDT03370.1"/>
    </source>
</evidence>
<accession>A0A069AQD9</accession>
<proteinExistence type="predicted"/>
<organism evidence="1">
    <name type="scientific">Clostridioides difficile</name>
    <name type="common">Peptoclostridium difficile</name>
    <dbReference type="NCBI Taxonomy" id="1496"/>
    <lineage>
        <taxon>Bacteria</taxon>
        <taxon>Bacillati</taxon>
        <taxon>Bacillota</taxon>
        <taxon>Clostridia</taxon>
        <taxon>Peptostreptococcales</taxon>
        <taxon>Peptostreptococcaceae</taxon>
        <taxon>Clostridioides</taxon>
    </lineage>
</organism>
<gene>
    <name evidence="1" type="ORF">BN1095_250002</name>
</gene>
<reference evidence="1" key="1">
    <citation type="submission" date="2014-07" db="EMBL/GenBank/DDBJ databases">
        <authorList>
            <person name="Monot Marc"/>
        </authorList>
    </citation>
    <scope>NUCLEOTIDE SEQUENCE</scope>
    <source>
        <strain evidence="1">7032989</strain>
    </source>
</reference>
<dbReference type="AlphaFoldDB" id="A0A069AQD9"/>